<gene>
    <name evidence="1" type="ORF">PACLA_8A089572</name>
</gene>
<feature type="non-terminal residue" evidence="1">
    <location>
        <position position="1"/>
    </location>
</feature>
<keyword evidence="2" id="KW-1185">Reference proteome</keyword>
<name>A0A6S7KTR3_PARCT</name>
<proteinExistence type="predicted"/>
<comment type="caution">
    <text evidence="1">The sequence shown here is derived from an EMBL/GenBank/DDBJ whole genome shotgun (WGS) entry which is preliminary data.</text>
</comment>
<dbReference type="GO" id="GO:0005643">
    <property type="term" value="C:nuclear pore"/>
    <property type="evidence" value="ECO:0007669"/>
    <property type="project" value="InterPro"/>
</dbReference>
<dbReference type="EMBL" id="CACRXK020036455">
    <property type="protein sequence ID" value="CAB4044831.1"/>
    <property type="molecule type" value="Genomic_DNA"/>
</dbReference>
<evidence type="ECO:0000313" key="1">
    <source>
        <dbReference type="EMBL" id="CAB4044831.1"/>
    </source>
</evidence>
<dbReference type="OrthoDB" id="2019644at2759"/>
<accession>A0A6S7KTR3</accession>
<dbReference type="InterPro" id="IPR021827">
    <property type="entry name" value="Nup186/Nup192/Nup205"/>
</dbReference>
<reference evidence="1" key="1">
    <citation type="submission" date="2020-04" db="EMBL/GenBank/DDBJ databases">
        <authorList>
            <person name="Alioto T."/>
            <person name="Alioto T."/>
            <person name="Gomez Garrido J."/>
        </authorList>
    </citation>
    <scope>NUCLEOTIDE SEQUENCE</scope>
    <source>
        <strain evidence="1">A484AB</strain>
    </source>
</reference>
<dbReference type="Proteomes" id="UP001152795">
    <property type="component" value="Unassembled WGS sequence"/>
</dbReference>
<dbReference type="Pfam" id="PF11894">
    <property type="entry name" value="Nup192"/>
    <property type="match status" value="1"/>
</dbReference>
<organism evidence="1 2">
    <name type="scientific">Paramuricea clavata</name>
    <name type="common">Red gorgonian</name>
    <name type="synonym">Violescent sea-whip</name>
    <dbReference type="NCBI Taxonomy" id="317549"/>
    <lineage>
        <taxon>Eukaryota</taxon>
        <taxon>Metazoa</taxon>
        <taxon>Cnidaria</taxon>
        <taxon>Anthozoa</taxon>
        <taxon>Octocorallia</taxon>
        <taxon>Malacalcyonacea</taxon>
        <taxon>Plexauridae</taxon>
        <taxon>Paramuricea</taxon>
    </lineage>
</organism>
<protein>
    <submittedName>
        <fullName evidence="1">Nuclear pore complex Nup205</fullName>
    </submittedName>
</protein>
<dbReference type="AlphaFoldDB" id="A0A6S7KTR3"/>
<evidence type="ECO:0000313" key="2">
    <source>
        <dbReference type="Proteomes" id="UP001152795"/>
    </source>
</evidence>
<sequence>MCSQYASDLVADVELLVEDDAIVTMAILNDVFDFLRKSVVCSRNFYEEEYFVRQVHLLITNFIVNMPLKVKELRTLGDEAARILQACAQEGLAPPVDQRQDFETFMRL</sequence>